<feature type="chain" id="PRO_5008609893" description="Copper-binding protein" evidence="2">
    <location>
        <begin position="25"/>
        <end position="167"/>
    </location>
</feature>
<dbReference type="EMBL" id="LZEX01000001">
    <property type="protein sequence ID" value="OBU11412.1"/>
    <property type="molecule type" value="Genomic_DNA"/>
</dbReference>
<dbReference type="STRING" id="368603.AYY16_05125"/>
<proteinExistence type="predicted"/>
<protein>
    <recommendedName>
        <fullName evidence="5">Copper-binding protein</fullName>
    </recommendedName>
</protein>
<evidence type="ECO:0000256" key="1">
    <source>
        <dbReference type="SAM" id="MobiDB-lite"/>
    </source>
</evidence>
<comment type="caution">
    <text evidence="3">The sequence shown here is derived from an EMBL/GenBank/DDBJ whole genome shotgun (WGS) entry which is preliminary data.</text>
</comment>
<accession>A0A1B8HPU4</accession>
<sequence length="167" mass="18252">MKSIMKTLLTTTALMMVFSGAATAATQNTTNFNQMNEHEKAVVAHDMMNNGRSGAHQVMSSDHKNKISAEQKASENTVTGFSQMNEHKQAAVAHDMMNNGRSGQHQVISNKHNQLAGDKANTTANNGTATLFSQMSQQERAAVSRDMMNNGRSGPHQLLAEQHRRQS</sequence>
<evidence type="ECO:0000313" key="4">
    <source>
        <dbReference type="Proteomes" id="UP000092247"/>
    </source>
</evidence>
<evidence type="ECO:0000313" key="3">
    <source>
        <dbReference type="EMBL" id="OBU11412.1"/>
    </source>
</evidence>
<evidence type="ECO:0008006" key="5">
    <source>
        <dbReference type="Google" id="ProtNLM"/>
    </source>
</evidence>
<reference evidence="3 4" key="1">
    <citation type="submission" date="2016-06" db="EMBL/GenBank/DDBJ databases">
        <authorList>
            <person name="Kjaerup R.B."/>
            <person name="Dalgaard T.S."/>
            <person name="Juul-Madsen H.R."/>
        </authorList>
    </citation>
    <scope>NUCLEOTIDE SEQUENCE [LARGE SCALE GENOMIC DNA]</scope>
    <source>
        <strain evidence="3 4">GCSL-Mp3</strain>
    </source>
</reference>
<feature type="signal peptide" evidence="2">
    <location>
        <begin position="1"/>
        <end position="24"/>
    </location>
</feature>
<feature type="region of interest" description="Disordered" evidence="1">
    <location>
        <begin position="139"/>
        <end position="167"/>
    </location>
</feature>
<keyword evidence="2" id="KW-0732">Signal</keyword>
<dbReference type="AlphaFoldDB" id="A0A1B8HPU4"/>
<name>A0A1B8HPU4_9GAMM</name>
<evidence type="ECO:0000256" key="2">
    <source>
        <dbReference type="SAM" id="SignalP"/>
    </source>
</evidence>
<organism evidence="3 4">
    <name type="scientific">Morganella psychrotolerans</name>
    <dbReference type="NCBI Taxonomy" id="368603"/>
    <lineage>
        <taxon>Bacteria</taxon>
        <taxon>Pseudomonadati</taxon>
        <taxon>Pseudomonadota</taxon>
        <taxon>Gammaproteobacteria</taxon>
        <taxon>Enterobacterales</taxon>
        <taxon>Morganellaceae</taxon>
        <taxon>Morganella</taxon>
    </lineage>
</organism>
<dbReference type="Proteomes" id="UP000092247">
    <property type="component" value="Unassembled WGS sequence"/>
</dbReference>
<gene>
    <name evidence="3" type="ORF">AYY17_01355</name>
</gene>